<dbReference type="RefSeq" id="WP_175479425.1">
    <property type="nucleotide sequence ID" value="NZ_FNHE01000002.1"/>
</dbReference>
<gene>
    <name evidence="6" type="ORF">SAMN05660642_01024</name>
</gene>
<dbReference type="Gene3D" id="1.10.10.10">
    <property type="entry name" value="Winged helix-like DNA-binding domain superfamily/Winged helix DNA-binding domain"/>
    <property type="match status" value="1"/>
</dbReference>
<feature type="domain" description="HTH crp-type" evidence="5">
    <location>
        <begin position="153"/>
        <end position="225"/>
    </location>
</feature>
<dbReference type="InterPro" id="IPR050397">
    <property type="entry name" value="Env_Response_Regulators"/>
</dbReference>
<keyword evidence="3" id="KW-0804">Transcription</keyword>
<dbReference type="SMART" id="SM00100">
    <property type="entry name" value="cNMP"/>
    <property type="match status" value="1"/>
</dbReference>
<dbReference type="SUPFAM" id="SSF46785">
    <property type="entry name" value="Winged helix' DNA-binding domain"/>
    <property type="match status" value="1"/>
</dbReference>
<dbReference type="CDD" id="cd00038">
    <property type="entry name" value="CAP_ED"/>
    <property type="match status" value="1"/>
</dbReference>
<evidence type="ECO:0000313" key="7">
    <source>
        <dbReference type="Proteomes" id="UP000198680"/>
    </source>
</evidence>
<dbReference type="InterPro" id="IPR018490">
    <property type="entry name" value="cNMP-bd_dom_sf"/>
</dbReference>
<dbReference type="GO" id="GO:0003677">
    <property type="term" value="F:DNA binding"/>
    <property type="evidence" value="ECO:0007669"/>
    <property type="project" value="UniProtKB-KW"/>
</dbReference>
<dbReference type="Gene3D" id="2.60.120.10">
    <property type="entry name" value="Jelly Rolls"/>
    <property type="match status" value="1"/>
</dbReference>
<evidence type="ECO:0000256" key="1">
    <source>
        <dbReference type="ARBA" id="ARBA00023015"/>
    </source>
</evidence>
<dbReference type="InterPro" id="IPR018488">
    <property type="entry name" value="cNMP-bd_CS"/>
</dbReference>
<dbReference type="PANTHER" id="PTHR24567:SF74">
    <property type="entry name" value="HTH-TYPE TRANSCRIPTIONAL REGULATOR ARCR"/>
    <property type="match status" value="1"/>
</dbReference>
<keyword evidence="7" id="KW-1185">Reference proteome</keyword>
<dbReference type="SUPFAM" id="SSF51206">
    <property type="entry name" value="cAMP-binding domain-like"/>
    <property type="match status" value="1"/>
</dbReference>
<dbReference type="InterPro" id="IPR014710">
    <property type="entry name" value="RmlC-like_jellyroll"/>
</dbReference>
<dbReference type="STRING" id="1137991.SAMN05660642_01024"/>
<accession>A0A1G9NFY8</accession>
<evidence type="ECO:0000259" key="5">
    <source>
        <dbReference type="PROSITE" id="PS51063"/>
    </source>
</evidence>
<dbReference type="GO" id="GO:0016301">
    <property type="term" value="F:kinase activity"/>
    <property type="evidence" value="ECO:0007669"/>
    <property type="project" value="UniProtKB-KW"/>
</dbReference>
<keyword evidence="1" id="KW-0805">Transcription regulation</keyword>
<dbReference type="PANTHER" id="PTHR24567">
    <property type="entry name" value="CRP FAMILY TRANSCRIPTIONAL REGULATORY PROTEIN"/>
    <property type="match status" value="1"/>
</dbReference>
<dbReference type="GO" id="GO:0003700">
    <property type="term" value="F:DNA-binding transcription factor activity"/>
    <property type="evidence" value="ECO:0007669"/>
    <property type="project" value="TreeGrafter"/>
</dbReference>
<reference evidence="7" key="1">
    <citation type="submission" date="2016-10" db="EMBL/GenBank/DDBJ databases">
        <authorList>
            <person name="Varghese N."/>
            <person name="Submissions S."/>
        </authorList>
    </citation>
    <scope>NUCLEOTIDE SEQUENCE [LARGE SCALE GENOMIC DNA]</scope>
    <source>
        <strain evidence="7">DSM 45419</strain>
    </source>
</reference>
<dbReference type="PROSITE" id="PS50042">
    <property type="entry name" value="CNMP_BINDING_3"/>
    <property type="match status" value="1"/>
</dbReference>
<dbReference type="Proteomes" id="UP000198680">
    <property type="component" value="Unassembled WGS sequence"/>
</dbReference>
<dbReference type="InterPro" id="IPR036390">
    <property type="entry name" value="WH_DNA-bd_sf"/>
</dbReference>
<dbReference type="InterPro" id="IPR012318">
    <property type="entry name" value="HTH_CRP"/>
</dbReference>
<dbReference type="FunFam" id="1.10.10.10:FF:000019">
    <property type="entry name" value="Crp/Fnr family transcriptional regulator"/>
    <property type="match status" value="1"/>
</dbReference>
<dbReference type="Pfam" id="PF00027">
    <property type="entry name" value="cNMP_binding"/>
    <property type="match status" value="1"/>
</dbReference>
<evidence type="ECO:0000259" key="4">
    <source>
        <dbReference type="PROSITE" id="PS50042"/>
    </source>
</evidence>
<dbReference type="SMART" id="SM00419">
    <property type="entry name" value="HTH_CRP"/>
    <property type="match status" value="1"/>
</dbReference>
<keyword evidence="6" id="KW-0808">Transferase</keyword>
<protein>
    <submittedName>
        <fullName evidence="6">cAMP-binding domain of CRP or a regulatory subunit of cAMP-dependent protein kinases</fullName>
    </submittedName>
</protein>
<evidence type="ECO:0000256" key="2">
    <source>
        <dbReference type="ARBA" id="ARBA00023125"/>
    </source>
</evidence>
<dbReference type="InterPro" id="IPR036388">
    <property type="entry name" value="WH-like_DNA-bd_sf"/>
</dbReference>
<keyword evidence="2" id="KW-0238">DNA-binding</keyword>
<organism evidence="6 7">
    <name type="scientific">Geodermatophilus siccatus</name>
    <dbReference type="NCBI Taxonomy" id="1137991"/>
    <lineage>
        <taxon>Bacteria</taxon>
        <taxon>Bacillati</taxon>
        <taxon>Actinomycetota</taxon>
        <taxon>Actinomycetes</taxon>
        <taxon>Geodermatophilales</taxon>
        <taxon>Geodermatophilaceae</taxon>
        <taxon>Geodermatophilus</taxon>
    </lineage>
</organism>
<name>A0A1G9NFY8_9ACTN</name>
<dbReference type="EMBL" id="FNHE01000002">
    <property type="protein sequence ID" value="SDL85442.1"/>
    <property type="molecule type" value="Genomic_DNA"/>
</dbReference>
<proteinExistence type="predicted"/>
<dbReference type="InterPro" id="IPR000595">
    <property type="entry name" value="cNMP-bd_dom"/>
</dbReference>
<feature type="domain" description="Cyclic nucleotide-binding" evidence="4">
    <location>
        <begin position="19"/>
        <end position="122"/>
    </location>
</feature>
<dbReference type="Pfam" id="PF13545">
    <property type="entry name" value="HTH_Crp_2"/>
    <property type="match status" value="1"/>
</dbReference>
<keyword evidence="6" id="KW-0418">Kinase</keyword>
<dbReference type="GO" id="GO:0005829">
    <property type="term" value="C:cytosol"/>
    <property type="evidence" value="ECO:0007669"/>
    <property type="project" value="TreeGrafter"/>
</dbReference>
<sequence>MRPHLSLDQAAEVLGSTQVFGALDRRSLLDLAAGSRQRTYGRGQYLWYQGDPGDHLVVVCTGLVKVVLTSEQGDEIVLVTLGRHETVGELAILDGSPRSASVIAVEPTTVLMLTRAAVLETMAAHPAVLDAVLRSLGQLVRRLTEQTGGLVFLDLAGRVAKVLLQLAQRHARDDQHTVLDVGLSQSDIAAMVGATRPAVNRILQLFAARGLISVDGRVIVLRDPSALRRRAGM</sequence>
<evidence type="ECO:0000256" key="3">
    <source>
        <dbReference type="ARBA" id="ARBA00023163"/>
    </source>
</evidence>
<dbReference type="PROSITE" id="PS51063">
    <property type="entry name" value="HTH_CRP_2"/>
    <property type="match status" value="1"/>
</dbReference>
<dbReference type="PROSITE" id="PS00889">
    <property type="entry name" value="CNMP_BINDING_2"/>
    <property type="match status" value="1"/>
</dbReference>
<evidence type="ECO:0000313" key="6">
    <source>
        <dbReference type="EMBL" id="SDL85442.1"/>
    </source>
</evidence>
<dbReference type="PRINTS" id="PR00103">
    <property type="entry name" value="CAMPKINASE"/>
</dbReference>
<dbReference type="AlphaFoldDB" id="A0A1G9NFY8"/>